<evidence type="ECO:0000256" key="5">
    <source>
        <dbReference type="ARBA" id="ARBA00023157"/>
    </source>
</evidence>
<evidence type="ECO:0000256" key="2">
    <source>
        <dbReference type="ARBA" id="ARBA00022622"/>
    </source>
</evidence>
<comment type="similarity">
    <text evidence="8 9">Belongs to the ephrin family.</text>
</comment>
<evidence type="ECO:0000256" key="3">
    <source>
        <dbReference type="ARBA" id="ARBA00022729"/>
    </source>
</evidence>
<accession>A0AAD7R924</accession>
<dbReference type="InterPro" id="IPR008972">
    <property type="entry name" value="Cupredoxin"/>
</dbReference>
<keyword evidence="4 9" id="KW-0472">Membrane</keyword>
<dbReference type="GO" id="GO:0098552">
    <property type="term" value="C:side of membrane"/>
    <property type="evidence" value="ECO:0007669"/>
    <property type="project" value="UniProtKB-KW"/>
</dbReference>
<name>A0AAD7R924_9TELE</name>
<dbReference type="InterPro" id="IPR031328">
    <property type="entry name" value="Ephrin"/>
</dbReference>
<dbReference type="CDD" id="cd10425">
    <property type="entry name" value="Ephrin-A_Ectodomain"/>
    <property type="match status" value="1"/>
</dbReference>
<gene>
    <name evidence="11" type="ORF">AAFF_G00298170</name>
</gene>
<evidence type="ECO:0000256" key="7">
    <source>
        <dbReference type="ARBA" id="ARBA00023288"/>
    </source>
</evidence>
<keyword evidence="2" id="KW-0336">GPI-anchor</keyword>
<comment type="subcellular location">
    <subcellularLocation>
        <location evidence="1">Membrane</location>
        <topology evidence="1">Lipid-anchor</topology>
        <topology evidence="1">GPI-anchor</topology>
    </subcellularLocation>
</comment>
<dbReference type="Proteomes" id="UP001221898">
    <property type="component" value="Unassembled WGS sequence"/>
</dbReference>
<keyword evidence="5 8" id="KW-1015">Disulfide bond</keyword>
<dbReference type="InterPro" id="IPR019765">
    <property type="entry name" value="Ephrin_CS"/>
</dbReference>
<organism evidence="11 12">
    <name type="scientific">Aldrovandia affinis</name>
    <dbReference type="NCBI Taxonomy" id="143900"/>
    <lineage>
        <taxon>Eukaryota</taxon>
        <taxon>Metazoa</taxon>
        <taxon>Chordata</taxon>
        <taxon>Craniata</taxon>
        <taxon>Vertebrata</taxon>
        <taxon>Euteleostomi</taxon>
        <taxon>Actinopterygii</taxon>
        <taxon>Neopterygii</taxon>
        <taxon>Teleostei</taxon>
        <taxon>Notacanthiformes</taxon>
        <taxon>Halosauridae</taxon>
        <taxon>Aldrovandia</taxon>
    </lineage>
</organism>
<dbReference type="PANTHER" id="PTHR11304:SF69">
    <property type="entry name" value="EPHRIN-A2"/>
    <property type="match status" value="1"/>
</dbReference>
<evidence type="ECO:0000256" key="6">
    <source>
        <dbReference type="ARBA" id="ARBA00023180"/>
    </source>
</evidence>
<dbReference type="Pfam" id="PF00812">
    <property type="entry name" value="Ephrin"/>
    <property type="match status" value="1"/>
</dbReference>
<dbReference type="GO" id="GO:0007411">
    <property type="term" value="P:axon guidance"/>
    <property type="evidence" value="ECO:0007669"/>
    <property type="project" value="TreeGrafter"/>
</dbReference>
<evidence type="ECO:0000313" key="12">
    <source>
        <dbReference type="Proteomes" id="UP001221898"/>
    </source>
</evidence>
<dbReference type="SUPFAM" id="SSF49503">
    <property type="entry name" value="Cupredoxins"/>
    <property type="match status" value="1"/>
</dbReference>
<dbReference type="EMBL" id="JAINUG010000421">
    <property type="protein sequence ID" value="KAJ8371995.1"/>
    <property type="molecule type" value="Genomic_DNA"/>
</dbReference>
<dbReference type="PRINTS" id="PR01347">
    <property type="entry name" value="EPHRIN"/>
</dbReference>
<feature type="domain" description="Ephrin RBD" evidence="10">
    <location>
        <begin position="1"/>
        <end position="151"/>
    </location>
</feature>
<keyword evidence="6" id="KW-0325">Glycoprotein</keyword>
<sequence>MLEVPEGGLHRGAECVCGLRFRRGDYTVGLSVPEGDYTVGLSINDYLDIYCPYYQGALVHERMERYILFMVNRDGYRSCDPRMRGLKRWDCSQPRGSSGPLRFSEKFQLFTPFSLGFEFRPGHEYYYISSPHSSHAGRPCLKLKVYVRPINESGYKSPEPFLTGGSECTVAPPSP</sequence>
<dbReference type="InterPro" id="IPR001799">
    <property type="entry name" value="Ephrin_RBD"/>
</dbReference>
<dbReference type="Gene3D" id="2.60.40.420">
    <property type="entry name" value="Cupredoxins - blue copper proteins"/>
    <property type="match status" value="1"/>
</dbReference>
<reference evidence="11" key="1">
    <citation type="journal article" date="2023" name="Science">
        <title>Genome structures resolve the early diversification of teleost fishes.</title>
        <authorList>
            <person name="Parey E."/>
            <person name="Louis A."/>
            <person name="Montfort J."/>
            <person name="Bouchez O."/>
            <person name="Roques C."/>
            <person name="Iampietro C."/>
            <person name="Lluch J."/>
            <person name="Castinel A."/>
            <person name="Donnadieu C."/>
            <person name="Desvignes T."/>
            <person name="Floi Bucao C."/>
            <person name="Jouanno E."/>
            <person name="Wen M."/>
            <person name="Mejri S."/>
            <person name="Dirks R."/>
            <person name="Jansen H."/>
            <person name="Henkel C."/>
            <person name="Chen W.J."/>
            <person name="Zahm M."/>
            <person name="Cabau C."/>
            <person name="Klopp C."/>
            <person name="Thompson A.W."/>
            <person name="Robinson-Rechavi M."/>
            <person name="Braasch I."/>
            <person name="Lecointre G."/>
            <person name="Bobe J."/>
            <person name="Postlethwait J.H."/>
            <person name="Berthelot C."/>
            <person name="Roest Crollius H."/>
            <person name="Guiguen Y."/>
        </authorList>
    </citation>
    <scope>NUCLEOTIDE SEQUENCE</scope>
    <source>
        <strain evidence="11">NC1722</strain>
    </source>
</reference>
<feature type="disulfide bond" evidence="8">
    <location>
        <begin position="51"/>
        <end position="91"/>
    </location>
</feature>
<dbReference type="GO" id="GO:0030316">
    <property type="term" value="P:osteoclast differentiation"/>
    <property type="evidence" value="ECO:0007669"/>
    <property type="project" value="TreeGrafter"/>
</dbReference>
<comment type="caution">
    <text evidence="11">The sequence shown here is derived from an EMBL/GenBank/DDBJ whole genome shotgun (WGS) entry which is preliminary data.</text>
</comment>
<evidence type="ECO:0000256" key="9">
    <source>
        <dbReference type="RuleBase" id="RU004375"/>
    </source>
</evidence>
<dbReference type="AlphaFoldDB" id="A0AAD7R924"/>
<proteinExistence type="inferred from homology"/>
<dbReference type="PANTHER" id="PTHR11304">
    <property type="entry name" value="EPHRIN"/>
    <property type="match status" value="1"/>
</dbReference>
<evidence type="ECO:0000256" key="8">
    <source>
        <dbReference type="PROSITE-ProRule" id="PRU00884"/>
    </source>
</evidence>
<evidence type="ECO:0000313" key="11">
    <source>
        <dbReference type="EMBL" id="KAJ8371995.1"/>
    </source>
</evidence>
<dbReference type="GO" id="GO:0046875">
    <property type="term" value="F:ephrin receptor binding"/>
    <property type="evidence" value="ECO:0007669"/>
    <property type="project" value="InterPro"/>
</dbReference>
<evidence type="ECO:0000256" key="4">
    <source>
        <dbReference type="ARBA" id="ARBA00023136"/>
    </source>
</evidence>
<keyword evidence="3" id="KW-0732">Signal</keyword>
<dbReference type="PROSITE" id="PS51551">
    <property type="entry name" value="EPHRIN_RBD_2"/>
    <property type="match status" value="1"/>
</dbReference>
<protein>
    <recommendedName>
        <fullName evidence="10">Ephrin RBD domain-containing protein</fullName>
    </recommendedName>
</protein>
<dbReference type="GO" id="GO:0048013">
    <property type="term" value="P:ephrin receptor signaling pathway"/>
    <property type="evidence" value="ECO:0007669"/>
    <property type="project" value="InterPro"/>
</dbReference>
<keyword evidence="12" id="KW-1185">Reference proteome</keyword>
<dbReference type="PROSITE" id="PS01299">
    <property type="entry name" value="EPHRIN_RBD_1"/>
    <property type="match status" value="1"/>
</dbReference>
<comment type="caution">
    <text evidence="8">Lacks conserved residue(s) required for the propagation of feature annotation.</text>
</comment>
<dbReference type="GO" id="GO:0005886">
    <property type="term" value="C:plasma membrane"/>
    <property type="evidence" value="ECO:0007669"/>
    <property type="project" value="TreeGrafter"/>
</dbReference>
<evidence type="ECO:0000259" key="10">
    <source>
        <dbReference type="PROSITE" id="PS51551"/>
    </source>
</evidence>
<dbReference type="InterPro" id="IPR034252">
    <property type="entry name" value="Ephrin-A_Ecto"/>
</dbReference>
<keyword evidence="7" id="KW-0449">Lipoprotein</keyword>
<evidence type="ECO:0000256" key="1">
    <source>
        <dbReference type="ARBA" id="ARBA00004589"/>
    </source>
</evidence>